<name>A0AA39FVX6_9HYME</name>
<dbReference type="Proteomes" id="UP001168990">
    <property type="component" value="Unassembled WGS sequence"/>
</dbReference>
<evidence type="ECO:0000313" key="3">
    <source>
        <dbReference type="Proteomes" id="UP001168990"/>
    </source>
</evidence>
<keyword evidence="3" id="KW-1185">Reference proteome</keyword>
<sequence length="292" mass="33301">MRSNEPNPTPSNWLNHHETSAVEEENPPNILDIICNDSTLNSINSESPVVKIGDNIIYDHDSVSRLHNSLEEFKNETRTVLNKILHNQIIIIQYITGDKGIDFLDKLNPMNGLKTKDLNIPIASIDEFDKYMDVRTANSTVRKNTLILLRPDNVNIEVSKSEKLTSNCNGHCPEAAKSVKSADKEVDVMIIPKGTTGNIQPLDMFGFRMWKNFVKHFSDSVLIHAPRYVNLFRYSWFKSGYTVVKSDTYGNPVKFVFRDDCKVFIATFQNVLDDEVSWKEKSKFLTVQVTLS</sequence>
<evidence type="ECO:0000256" key="1">
    <source>
        <dbReference type="SAM" id="MobiDB-lite"/>
    </source>
</evidence>
<dbReference type="AlphaFoldDB" id="A0AA39FVX6"/>
<feature type="region of interest" description="Disordered" evidence="1">
    <location>
        <begin position="1"/>
        <end position="25"/>
    </location>
</feature>
<reference evidence="2" key="1">
    <citation type="journal article" date="2023" name="bioRxiv">
        <title>Scaffold-level genome assemblies of two parasitoid biocontrol wasps reveal the parthenogenesis mechanism and an associated novel virus.</title>
        <authorList>
            <person name="Inwood S."/>
            <person name="Skelly J."/>
            <person name="Guhlin J."/>
            <person name="Harrop T."/>
            <person name="Goldson S."/>
            <person name="Dearden P."/>
        </authorList>
    </citation>
    <scope>NUCLEOTIDE SEQUENCE</scope>
    <source>
        <strain evidence="2">Irish</strain>
        <tissue evidence="2">Whole body</tissue>
    </source>
</reference>
<proteinExistence type="predicted"/>
<feature type="compositionally biased region" description="Polar residues" evidence="1">
    <location>
        <begin position="1"/>
        <end position="14"/>
    </location>
</feature>
<reference evidence="2" key="2">
    <citation type="submission" date="2023-03" db="EMBL/GenBank/DDBJ databases">
        <authorList>
            <person name="Inwood S.N."/>
            <person name="Skelly J.G."/>
            <person name="Guhlin J."/>
            <person name="Harrop T.W.R."/>
            <person name="Goldson S.G."/>
            <person name="Dearden P.K."/>
        </authorList>
    </citation>
    <scope>NUCLEOTIDE SEQUENCE</scope>
    <source>
        <strain evidence="2">Irish</strain>
        <tissue evidence="2">Whole body</tissue>
    </source>
</reference>
<organism evidence="2 3">
    <name type="scientific">Microctonus aethiopoides</name>
    <dbReference type="NCBI Taxonomy" id="144406"/>
    <lineage>
        <taxon>Eukaryota</taxon>
        <taxon>Metazoa</taxon>
        <taxon>Ecdysozoa</taxon>
        <taxon>Arthropoda</taxon>
        <taxon>Hexapoda</taxon>
        <taxon>Insecta</taxon>
        <taxon>Pterygota</taxon>
        <taxon>Neoptera</taxon>
        <taxon>Endopterygota</taxon>
        <taxon>Hymenoptera</taxon>
        <taxon>Apocrita</taxon>
        <taxon>Ichneumonoidea</taxon>
        <taxon>Braconidae</taxon>
        <taxon>Euphorinae</taxon>
        <taxon>Microctonus</taxon>
    </lineage>
</organism>
<gene>
    <name evidence="2" type="ORF">PV328_000954</name>
</gene>
<dbReference type="EMBL" id="JAQQBS010000001">
    <property type="protein sequence ID" value="KAK0176852.1"/>
    <property type="molecule type" value="Genomic_DNA"/>
</dbReference>
<evidence type="ECO:0000313" key="2">
    <source>
        <dbReference type="EMBL" id="KAK0176852.1"/>
    </source>
</evidence>
<protein>
    <submittedName>
        <fullName evidence="2">Uncharacterized protein</fullName>
    </submittedName>
</protein>
<comment type="caution">
    <text evidence="2">The sequence shown here is derived from an EMBL/GenBank/DDBJ whole genome shotgun (WGS) entry which is preliminary data.</text>
</comment>
<accession>A0AA39FVX6</accession>